<dbReference type="InterPro" id="IPR036938">
    <property type="entry name" value="PAP2/HPO_sf"/>
</dbReference>
<dbReference type="SUPFAM" id="SSF48317">
    <property type="entry name" value="Acid phosphatase/Vanadium-dependent haloperoxidase"/>
    <property type="match status" value="1"/>
</dbReference>
<feature type="transmembrane region" description="Helical" evidence="1">
    <location>
        <begin position="68"/>
        <end position="90"/>
    </location>
</feature>
<proteinExistence type="predicted"/>
<comment type="caution">
    <text evidence="3">The sequence shown here is derived from an EMBL/GenBank/DDBJ whole genome shotgun (WGS) entry which is preliminary data.</text>
</comment>
<dbReference type="Pfam" id="PF01569">
    <property type="entry name" value="PAP2"/>
    <property type="match status" value="1"/>
</dbReference>
<evidence type="ECO:0000313" key="4">
    <source>
        <dbReference type="Proteomes" id="UP000063236"/>
    </source>
</evidence>
<gene>
    <name evidence="3" type="ORF">WL88_11810</name>
</gene>
<dbReference type="InterPro" id="IPR000326">
    <property type="entry name" value="PAP2/HPO"/>
</dbReference>
<sequence>MWAAVSDLGDAAMTLPLAAVCVAWLSRSTAGRHHAASWALMLAAGMALVGTTKMLYAGCGLQIRAIDFRVISGHTMLASAVWPMTCVLALSGGVRLRASTALSFGLALGALIGVARVFDDAHTPSEVVAGWLVGSTVALGFAWRNGAPRIDARYRALVASSLLAVSAVAYGRHAPIQAAIEMYSPFLCGRFHLAALHAPHTLPAIVG</sequence>
<feature type="transmembrane region" description="Helical" evidence="1">
    <location>
        <begin position="96"/>
        <end position="115"/>
    </location>
</feature>
<keyword evidence="1" id="KW-0472">Membrane</keyword>
<evidence type="ECO:0000256" key="1">
    <source>
        <dbReference type="SAM" id="Phobius"/>
    </source>
</evidence>
<dbReference type="Gene3D" id="1.20.144.10">
    <property type="entry name" value="Phosphatidic acid phosphatase type 2/haloperoxidase"/>
    <property type="match status" value="1"/>
</dbReference>
<keyword evidence="1" id="KW-1133">Transmembrane helix</keyword>
<accession>A0AAW3PJ24</accession>
<name>A0AAW3PJ24_9BURK</name>
<protein>
    <submittedName>
        <fullName evidence="3">Phosphoesterase</fullName>
    </submittedName>
</protein>
<dbReference type="Proteomes" id="UP000063236">
    <property type="component" value="Unassembled WGS sequence"/>
</dbReference>
<evidence type="ECO:0000259" key="2">
    <source>
        <dbReference type="Pfam" id="PF01569"/>
    </source>
</evidence>
<reference evidence="3 4" key="1">
    <citation type="submission" date="2015-11" db="EMBL/GenBank/DDBJ databases">
        <title>Expanding the genomic diversity of Burkholderia species for the development of highly accurate diagnostics.</title>
        <authorList>
            <person name="Sahl J."/>
            <person name="Keim P."/>
            <person name="Wagner D."/>
        </authorList>
    </citation>
    <scope>NUCLEOTIDE SEQUENCE [LARGE SCALE GENOMIC DNA]</scope>
    <source>
        <strain evidence="3 4">MSMB378WGS</strain>
    </source>
</reference>
<feature type="domain" description="Phosphatidic acid phosphatase type 2/haloperoxidase" evidence="2">
    <location>
        <begin position="71"/>
        <end position="142"/>
    </location>
</feature>
<dbReference type="RefSeq" id="WP_060190169.1">
    <property type="nucleotide sequence ID" value="NZ_LPJS01000028.1"/>
</dbReference>
<keyword evidence="1" id="KW-0812">Transmembrane</keyword>
<dbReference type="EMBL" id="LPJV01000018">
    <property type="protein sequence ID" value="KWF56214.1"/>
    <property type="molecule type" value="Genomic_DNA"/>
</dbReference>
<evidence type="ECO:0000313" key="3">
    <source>
        <dbReference type="EMBL" id="KWF56214.1"/>
    </source>
</evidence>
<feature type="transmembrane region" description="Helical" evidence="1">
    <location>
        <begin position="35"/>
        <end position="56"/>
    </location>
</feature>
<feature type="transmembrane region" description="Helical" evidence="1">
    <location>
        <begin position="127"/>
        <end position="146"/>
    </location>
</feature>
<organism evidence="3 4">
    <name type="scientific">Burkholderia diffusa</name>
    <dbReference type="NCBI Taxonomy" id="488732"/>
    <lineage>
        <taxon>Bacteria</taxon>
        <taxon>Pseudomonadati</taxon>
        <taxon>Pseudomonadota</taxon>
        <taxon>Betaproteobacteria</taxon>
        <taxon>Burkholderiales</taxon>
        <taxon>Burkholderiaceae</taxon>
        <taxon>Burkholderia</taxon>
        <taxon>Burkholderia cepacia complex</taxon>
    </lineage>
</organism>
<dbReference type="AlphaFoldDB" id="A0AAW3PJ24"/>